<protein>
    <submittedName>
        <fullName evidence="3">Uncharacterized membrane protein</fullName>
    </submittedName>
</protein>
<dbReference type="EMBL" id="FORA01000002">
    <property type="protein sequence ID" value="SFI92439.1"/>
    <property type="molecule type" value="Genomic_DNA"/>
</dbReference>
<dbReference type="Proteomes" id="UP000199110">
    <property type="component" value="Unassembled WGS sequence"/>
</dbReference>
<feature type="transmembrane region" description="Helical" evidence="2">
    <location>
        <begin position="481"/>
        <end position="504"/>
    </location>
</feature>
<dbReference type="AlphaFoldDB" id="A0A1I3M5W5"/>
<dbReference type="InterPro" id="IPR014600">
    <property type="entry name" value="UCP035905_mem"/>
</dbReference>
<dbReference type="PIRSF" id="PIRSF035905">
    <property type="entry name" value="UCP035905_mp"/>
    <property type="match status" value="1"/>
</dbReference>
<feature type="transmembrane region" description="Helical" evidence="2">
    <location>
        <begin position="780"/>
        <end position="802"/>
    </location>
</feature>
<feature type="transmembrane region" description="Helical" evidence="2">
    <location>
        <begin position="312"/>
        <end position="332"/>
    </location>
</feature>
<feature type="transmembrane region" description="Helical" evidence="2">
    <location>
        <begin position="708"/>
        <end position="730"/>
    </location>
</feature>
<feature type="transmembrane region" description="Helical" evidence="2">
    <location>
        <begin position="379"/>
        <end position="397"/>
    </location>
</feature>
<accession>A0A1I3M5W5</accession>
<keyword evidence="2" id="KW-1133">Transmembrane helix</keyword>
<gene>
    <name evidence="3" type="ORF">SAMN04488095_1744</name>
</gene>
<feature type="transmembrane region" description="Helical" evidence="2">
    <location>
        <begin position="510"/>
        <end position="533"/>
    </location>
</feature>
<feature type="transmembrane region" description="Helical" evidence="2">
    <location>
        <begin position="677"/>
        <end position="696"/>
    </location>
</feature>
<feature type="compositionally biased region" description="Pro residues" evidence="1">
    <location>
        <begin position="55"/>
        <end position="67"/>
    </location>
</feature>
<feature type="transmembrane region" description="Helical" evidence="2">
    <location>
        <begin position="145"/>
        <end position="165"/>
    </location>
</feature>
<feature type="region of interest" description="Disordered" evidence="1">
    <location>
        <begin position="903"/>
        <end position="1009"/>
    </location>
</feature>
<feature type="transmembrane region" description="Helical" evidence="2">
    <location>
        <begin position="403"/>
        <end position="421"/>
    </location>
</feature>
<keyword evidence="4" id="KW-1185">Reference proteome</keyword>
<evidence type="ECO:0000313" key="3">
    <source>
        <dbReference type="EMBL" id="SFI92439.1"/>
    </source>
</evidence>
<feature type="transmembrane region" description="Helical" evidence="2">
    <location>
        <begin position="540"/>
        <end position="558"/>
    </location>
</feature>
<feature type="transmembrane region" description="Helical" evidence="2">
    <location>
        <begin position="853"/>
        <end position="871"/>
    </location>
</feature>
<feature type="transmembrane region" description="Helical" evidence="2">
    <location>
        <begin position="288"/>
        <end position="305"/>
    </location>
</feature>
<proteinExistence type="predicted"/>
<feature type="compositionally biased region" description="Acidic residues" evidence="1">
    <location>
        <begin position="971"/>
        <end position="983"/>
    </location>
</feature>
<feature type="compositionally biased region" description="Low complexity" evidence="1">
    <location>
        <begin position="950"/>
        <end position="970"/>
    </location>
</feature>
<dbReference type="RefSeq" id="WP_092779333.1">
    <property type="nucleotide sequence ID" value="NZ_FORA01000002.1"/>
</dbReference>
<feature type="transmembrane region" description="Helical" evidence="2">
    <location>
        <begin position="564"/>
        <end position="581"/>
    </location>
</feature>
<feature type="region of interest" description="Disordered" evidence="1">
    <location>
        <begin position="48"/>
        <end position="100"/>
    </location>
</feature>
<keyword evidence="2" id="KW-0472">Membrane</keyword>
<feature type="transmembrane region" description="Helical" evidence="2">
    <location>
        <begin position="877"/>
        <end position="893"/>
    </location>
</feature>
<feature type="transmembrane region" description="Helical" evidence="2">
    <location>
        <begin position="588"/>
        <end position="606"/>
    </location>
</feature>
<feature type="transmembrane region" description="Helical" evidence="2">
    <location>
        <begin position="206"/>
        <end position="228"/>
    </location>
</feature>
<evidence type="ECO:0000256" key="2">
    <source>
        <dbReference type="SAM" id="Phobius"/>
    </source>
</evidence>
<feature type="transmembrane region" description="Helical" evidence="2">
    <location>
        <begin position="177"/>
        <end position="194"/>
    </location>
</feature>
<feature type="transmembrane region" description="Helical" evidence="2">
    <location>
        <begin position="6"/>
        <end position="27"/>
    </location>
</feature>
<name>A0A1I3M5W5_9RHOB</name>
<feature type="transmembrane region" description="Helical" evidence="2">
    <location>
        <begin position="452"/>
        <end position="469"/>
    </location>
</feature>
<keyword evidence="2" id="KW-0812">Transmembrane</keyword>
<dbReference type="InterPro" id="IPR019286">
    <property type="entry name" value="DUF2339_TM"/>
</dbReference>
<feature type="transmembrane region" description="Helical" evidence="2">
    <location>
        <begin position="234"/>
        <end position="254"/>
    </location>
</feature>
<dbReference type="PANTHER" id="PTHR38434:SF1">
    <property type="entry name" value="BLL2549 PROTEIN"/>
    <property type="match status" value="1"/>
</dbReference>
<sequence>MESLLILLAIVVVVGVPGGIIVALLWLSSLSGRVRRIEDAVVELSDQLAARTTPSPRPTAKPAPAPAPTEAAAPARAAAPWGKSQAETASPRVTPEAADDIDRTVARVGPRISVPDLDPVAEPSRPRREGPSLIDQALKWLSTNWFYAVAAVSLALAGIFLVQYGMEQGLLPPRVRVFAALAFGVALIVGGEYIRRRWGDGEDVATAHLPSVLSSGGVVTLFGAILGARHLYDLIGQGQALAGLVVVALGSIVLGWFHGPLLIAVGMVGGAAAPFVVGGGRGSDLRPLHGLFAMLAFAGLAVDMVRRWWRRWISWLALAVGFGASVLLVAGAPETTTAFIIGVTLIALSAMALPVGRILPDHSGPSTLAAFRRGTLPDIEVVLAGVAVTLAAAFVVLAHDQSIWVATGALVVLLAALSAWARSAEGLEDLALIPPAALLGLVLVARPPDGDAATTLMLMAGGAMSLLAFQRSLQQAFTHRLGWAFGTVLIAPVIGIALHLSWGAPLVLGYYSWALHALAVAAGLVGVAGLWAARDGDDRLRTSLAGLVALTVIAYALGQIAGEAALTAAVALMAALAAWFDRRFNLPLLGWFVVLAAPFVGWRLLGEPGVLWHVDGDLLPVLLSMLAPVAGFALAWLWLRGRGRPEPEAVAETAAISVAGYAVTILLWRVLRAADLDTVYLTTGLTAFLWLLFAWAQAELRERGGRLPLLRTVLAGLFFALGAMAVFSSVTLASPLFGFIWDDTVEGPPFLNTLLPAYLAPALLLLFAGRRMAARAPDAWFPKAIFAAGAGLAGHWVFLAIRHLWRGPDDMQLWSGFSQPEITSYTVALLILGAALFYQGVAKGSNLWRRAGVIVLGATVAKVFLIDAASLGGLLRVGAFVGLAFALAGLAWLDRWAGGMRPDPAAGSHDDPGEPSGSGGDETGAKGDASGAGANRDDRTGSAAVDPDLDAGTDAAAASDGGTDTVAASDGDGDESPDPDAASDPDAPSNPFNGGPTRAEGDDPDRKDP</sequence>
<feature type="transmembrane region" description="Helical" evidence="2">
    <location>
        <begin position="750"/>
        <end position="768"/>
    </location>
</feature>
<feature type="transmembrane region" description="Helical" evidence="2">
    <location>
        <begin position="618"/>
        <end position="639"/>
    </location>
</feature>
<feature type="transmembrane region" description="Helical" evidence="2">
    <location>
        <begin position="338"/>
        <end position="359"/>
    </location>
</feature>
<feature type="compositionally biased region" description="Basic and acidic residues" evidence="1">
    <location>
        <begin position="999"/>
        <end position="1009"/>
    </location>
</feature>
<dbReference type="Pfam" id="PF10101">
    <property type="entry name" value="DUF2339"/>
    <property type="match status" value="1"/>
</dbReference>
<feature type="transmembrane region" description="Helical" evidence="2">
    <location>
        <begin position="651"/>
        <end position="671"/>
    </location>
</feature>
<dbReference type="PANTHER" id="PTHR38434">
    <property type="entry name" value="BLL2549 PROTEIN"/>
    <property type="match status" value="1"/>
</dbReference>
<dbReference type="OrthoDB" id="5422830at2"/>
<evidence type="ECO:0000256" key="1">
    <source>
        <dbReference type="SAM" id="MobiDB-lite"/>
    </source>
</evidence>
<feature type="transmembrane region" description="Helical" evidence="2">
    <location>
        <begin position="822"/>
        <end position="841"/>
    </location>
</feature>
<evidence type="ECO:0000313" key="4">
    <source>
        <dbReference type="Proteomes" id="UP000199110"/>
    </source>
</evidence>
<dbReference type="STRING" id="390807.SAMN04488095_1744"/>
<reference evidence="3 4" key="1">
    <citation type="submission" date="2016-10" db="EMBL/GenBank/DDBJ databases">
        <authorList>
            <person name="de Groot N.N."/>
        </authorList>
    </citation>
    <scope>NUCLEOTIDE SEQUENCE [LARGE SCALE GENOMIC DNA]</scope>
    <source>
        <strain evidence="3 4">DSM 19073</strain>
    </source>
</reference>
<feature type="compositionally biased region" description="Low complexity" evidence="1">
    <location>
        <begin position="68"/>
        <end position="80"/>
    </location>
</feature>
<organism evidence="3 4">
    <name type="scientific">Jannaschia pohangensis</name>
    <dbReference type="NCBI Taxonomy" id="390807"/>
    <lineage>
        <taxon>Bacteria</taxon>
        <taxon>Pseudomonadati</taxon>
        <taxon>Pseudomonadota</taxon>
        <taxon>Alphaproteobacteria</taxon>
        <taxon>Rhodobacterales</taxon>
        <taxon>Roseobacteraceae</taxon>
        <taxon>Jannaschia</taxon>
    </lineage>
</organism>